<evidence type="ECO:0000313" key="3">
    <source>
        <dbReference type="Proteomes" id="UP000828390"/>
    </source>
</evidence>
<reference evidence="1" key="2">
    <citation type="submission" date="2020-11" db="EMBL/GenBank/DDBJ databases">
        <authorList>
            <person name="McCartney M.A."/>
            <person name="Auch B."/>
            <person name="Kono T."/>
            <person name="Mallez S."/>
            <person name="Becker A."/>
            <person name="Gohl D.M."/>
            <person name="Silverstein K.A.T."/>
            <person name="Koren S."/>
            <person name="Bechman K.B."/>
            <person name="Herman A."/>
            <person name="Abrahante J.E."/>
            <person name="Garbe J."/>
        </authorList>
    </citation>
    <scope>NUCLEOTIDE SEQUENCE</scope>
    <source>
        <strain evidence="1">Duluth1</strain>
        <tissue evidence="1">Whole animal</tissue>
    </source>
</reference>
<dbReference type="Proteomes" id="UP000828390">
    <property type="component" value="Unassembled WGS sequence"/>
</dbReference>
<dbReference type="EMBL" id="JAIWYP010000008">
    <property type="protein sequence ID" value="KAH3779446.1"/>
    <property type="molecule type" value="Genomic_DNA"/>
</dbReference>
<dbReference type="PANTHER" id="PTHR14492">
    <property type="entry name" value="JBTS17"/>
    <property type="match status" value="1"/>
</dbReference>
<dbReference type="EMBL" id="JAIWYP010000008">
    <property type="protein sequence ID" value="KAH3779424.1"/>
    <property type="molecule type" value="Genomic_DNA"/>
</dbReference>
<accession>A0A9D4EF17</accession>
<dbReference type="InterPro" id="IPR028236">
    <property type="entry name" value="CPLANE1"/>
</dbReference>
<organism evidence="1 3">
    <name type="scientific">Dreissena polymorpha</name>
    <name type="common">Zebra mussel</name>
    <name type="synonym">Mytilus polymorpha</name>
    <dbReference type="NCBI Taxonomy" id="45954"/>
    <lineage>
        <taxon>Eukaryota</taxon>
        <taxon>Metazoa</taxon>
        <taxon>Spiralia</taxon>
        <taxon>Lophotrochozoa</taxon>
        <taxon>Mollusca</taxon>
        <taxon>Bivalvia</taxon>
        <taxon>Autobranchia</taxon>
        <taxon>Heteroconchia</taxon>
        <taxon>Euheterodonta</taxon>
        <taxon>Imparidentia</taxon>
        <taxon>Neoheterodontei</taxon>
        <taxon>Myida</taxon>
        <taxon>Dreissenoidea</taxon>
        <taxon>Dreissenidae</taxon>
        <taxon>Dreissena</taxon>
    </lineage>
</organism>
<evidence type="ECO:0000313" key="2">
    <source>
        <dbReference type="EMBL" id="KAH3779446.1"/>
    </source>
</evidence>
<evidence type="ECO:0000313" key="1">
    <source>
        <dbReference type="EMBL" id="KAH3779424.1"/>
    </source>
</evidence>
<gene>
    <name evidence="1" type="ORF">DPMN_157227</name>
    <name evidence="2" type="ORF">DPMN_157249</name>
</gene>
<protein>
    <submittedName>
        <fullName evidence="1">Uncharacterized protein</fullName>
    </submittedName>
</protein>
<proteinExistence type="predicted"/>
<name>A0A9D4EF17_DREPO</name>
<dbReference type="PANTHER" id="PTHR14492:SF4">
    <property type="entry name" value="CILIOGENESIS AND PLANAR POLARITY EFFECTOR 1"/>
    <property type="match status" value="1"/>
</dbReference>
<sequence length="79" mass="8865">MRQQFSVATHPSLPIVLFSDGFLVTVAQLPVEVTSVTLMRGLVLESAKYLKKLAAQENLDMTVADAYRLSRGWIFHNML</sequence>
<dbReference type="AlphaFoldDB" id="A0A9D4EF17"/>
<comment type="caution">
    <text evidence="1">The sequence shown here is derived from an EMBL/GenBank/DDBJ whole genome shotgun (WGS) entry which is preliminary data.</text>
</comment>
<keyword evidence="3" id="KW-1185">Reference proteome</keyword>
<reference evidence="1" key="1">
    <citation type="journal article" date="2019" name="bioRxiv">
        <title>The Genome of the Zebra Mussel, Dreissena polymorpha: A Resource for Invasive Species Research.</title>
        <authorList>
            <person name="McCartney M.A."/>
            <person name="Auch B."/>
            <person name="Kono T."/>
            <person name="Mallez S."/>
            <person name="Zhang Y."/>
            <person name="Obille A."/>
            <person name="Becker A."/>
            <person name="Abrahante J.E."/>
            <person name="Garbe J."/>
            <person name="Badalamenti J.P."/>
            <person name="Herman A."/>
            <person name="Mangelson H."/>
            <person name="Liachko I."/>
            <person name="Sullivan S."/>
            <person name="Sone E.D."/>
            <person name="Koren S."/>
            <person name="Silverstein K.A.T."/>
            <person name="Beckman K.B."/>
            <person name="Gohl D.M."/>
        </authorList>
    </citation>
    <scope>NUCLEOTIDE SEQUENCE</scope>
    <source>
        <strain evidence="1">Duluth1</strain>
        <tissue evidence="1">Whole animal</tissue>
    </source>
</reference>